<dbReference type="Proteomes" id="UP000295361">
    <property type="component" value="Unassembled WGS sequence"/>
</dbReference>
<dbReference type="AlphaFoldDB" id="A0A4V3CT26"/>
<sequence length="503" mass="56764">MSNIGAGYNDILLYGLPVEAEWGTGTRVQVRALAHTWPLKLGPQASSAQHAKHQYSGLERLYRYLDLRLFGRSLPVAAAPVQIPCLDSLDDKNKCLHLACCHEVADAAAGCPLLCVEYEGLPMLDLESAVRQRLGHPGATLLAQVWCIEAGRARRLLFEGHLDLDHRSLCQSVAQCAAKLPALLRGALTRYPSAAEGTRGEVQPIPAALPAYRQLHRLAKAIVKRLMWRDQWQIETGQVAHPDRQGPGSQRAQICPPPTAFWADPFLLHLQQRLWLLFEELPFASNKGHICAIELDRDGKPLSPPQIALVEPWHLAYPFVWAEEDRVFMIPDASKNRKLNLYQCRGSPLSWDLRCTLIAGERLADATIAAFEGRLWMFASHGDEQASMNDTLHIYWADRIEGPWHAHALNPVKIDARSVRPAGAMWVADGQLYRVVQDCSSIYGGAIHCMRVLRLDEHEFEEVMEPHWEASNRDQATPWHTFNRHAEVTVVDRLRRQPRWRTQ</sequence>
<dbReference type="SUPFAM" id="SSF75005">
    <property type="entry name" value="Arabinanase/levansucrase/invertase"/>
    <property type="match status" value="1"/>
</dbReference>
<name>A0A4V3CT26_9BURK</name>
<dbReference type="Pfam" id="PF24793">
    <property type="entry name" value="GINT1_N"/>
    <property type="match status" value="1"/>
</dbReference>
<dbReference type="Gene3D" id="2.115.10.20">
    <property type="entry name" value="Glycosyl hydrolase domain, family 43"/>
    <property type="match status" value="1"/>
</dbReference>
<evidence type="ECO:0000313" key="2">
    <source>
        <dbReference type="EMBL" id="TDP63358.1"/>
    </source>
</evidence>
<evidence type="ECO:0000259" key="1">
    <source>
        <dbReference type="Pfam" id="PF24793"/>
    </source>
</evidence>
<keyword evidence="3" id="KW-1185">Reference proteome</keyword>
<accession>A0A4V3CT26</accession>
<feature type="domain" description="Glucosamine inositolphosphorylceramide transferase 1 N-terminal" evidence="1">
    <location>
        <begin position="258"/>
        <end position="485"/>
    </location>
</feature>
<gene>
    <name evidence="2" type="ORF">DES47_105363</name>
</gene>
<dbReference type="RefSeq" id="WP_133702526.1">
    <property type="nucleotide sequence ID" value="NZ_SNXS01000005.1"/>
</dbReference>
<dbReference type="InterPro" id="IPR056442">
    <property type="entry name" value="GINT1_N"/>
</dbReference>
<dbReference type="EMBL" id="SNXS01000005">
    <property type="protein sequence ID" value="TDP63358.1"/>
    <property type="molecule type" value="Genomic_DNA"/>
</dbReference>
<dbReference type="OrthoDB" id="3771157at2"/>
<protein>
    <recommendedName>
        <fullName evidence="1">Glucosamine inositolphosphorylceramide transferase 1 N-terminal domain-containing protein</fullName>
    </recommendedName>
</protein>
<dbReference type="InParanoid" id="A0A4V3CT26"/>
<comment type="caution">
    <text evidence="2">The sequence shown here is derived from an EMBL/GenBank/DDBJ whole genome shotgun (WGS) entry which is preliminary data.</text>
</comment>
<dbReference type="InterPro" id="IPR023296">
    <property type="entry name" value="Glyco_hydro_beta-prop_sf"/>
</dbReference>
<reference evidence="2 3" key="1">
    <citation type="submission" date="2019-03" db="EMBL/GenBank/DDBJ databases">
        <title>Genomic Encyclopedia of Type Strains, Phase IV (KMG-IV): sequencing the most valuable type-strain genomes for metagenomic binning, comparative biology and taxonomic classification.</title>
        <authorList>
            <person name="Goeker M."/>
        </authorList>
    </citation>
    <scope>NUCLEOTIDE SEQUENCE [LARGE SCALE GENOMIC DNA]</scope>
    <source>
        <strain evidence="2 3">DSM 16998</strain>
    </source>
</reference>
<evidence type="ECO:0000313" key="3">
    <source>
        <dbReference type="Proteomes" id="UP000295361"/>
    </source>
</evidence>
<organism evidence="2 3">
    <name type="scientific">Roseateles toxinivorans</name>
    <dbReference type="NCBI Taxonomy" id="270368"/>
    <lineage>
        <taxon>Bacteria</taxon>
        <taxon>Pseudomonadati</taxon>
        <taxon>Pseudomonadota</taxon>
        <taxon>Betaproteobacteria</taxon>
        <taxon>Burkholderiales</taxon>
        <taxon>Sphaerotilaceae</taxon>
        <taxon>Roseateles</taxon>
    </lineage>
</organism>
<proteinExistence type="predicted"/>